<name>A0A7K1GKM5_9FLAO</name>
<protein>
    <submittedName>
        <fullName evidence="4">Gliding motility-associated ABC transporter substrate-binding protein GldG</fullName>
    </submittedName>
</protein>
<keyword evidence="1" id="KW-1133">Transmembrane helix</keyword>
<evidence type="ECO:0000313" key="5">
    <source>
        <dbReference type="Proteomes" id="UP000488936"/>
    </source>
</evidence>
<keyword evidence="1" id="KW-0472">Membrane</keyword>
<evidence type="ECO:0000259" key="2">
    <source>
        <dbReference type="Pfam" id="PF09822"/>
    </source>
</evidence>
<gene>
    <name evidence="4" type="primary">gldG</name>
    <name evidence="4" type="ORF">GJV77_03985</name>
</gene>
<dbReference type="InterPro" id="IPR055396">
    <property type="entry name" value="DUF7088"/>
</dbReference>
<dbReference type="Pfam" id="PF23357">
    <property type="entry name" value="DUF7088"/>
    <property type="match status" value="1"/>
</dbReference>
<dbReference type="NCBIfam" id="TIGR03521">
    <property type="entry name" value="GldG"/>
    <property type="match status" value="1"/>
</dbReference>
<feature type="transmembrane region" description="Helical" evidence="1">
    <location>
        <begin position="533"/>
        <end position="553"/>
    </location>
</feature>
<keyword evidence="5" id="KW-1185">Reference proteome</keyword>
<dbReference type="Proteomes" id="UP000488936">
    <property type="component" value="Unassembled WGS sequence"/>
</dbReference>
<keyword evidence="1" id="KW-0812">Transmembrane</keyword>
<dbReference type="InterPro" id="IPR029062">
    <property type="entry name" value="Class_I_gatase-like"/>
</dbReference>
<sequence>MNNSKKSKSIRYISIVVVVVLINILATFFSSRFDLTQDKRYTLSETTEVILSHVEQPVIIDVFLEGTFPAEFRRLQAETRQMLEEFELMNSNIKFHFVNPLEGEDNEEEVLGHLMELGVKPMSITVNDKGTQTKQVVLPWALVSQGQKTVKVSLLKNMMGISTEEKVLLSVQNLEYVFADAIQSVSSEKQKKIAVLKGNGELSDIYIADFLISLRERYHIGPFTLDSVASRPQETLEELKQYDLVLLAKPTEQFSDKEVQVLDQYILGGGKGLFLLDQVQADFDSLRNTGRMLAYAKDQSLGELLFKYGLRINPVLVKDEIGVPIKLAIGKQGTQTQYGDFIWKFSPFVYPESNHSIVKNIEGVKFDFVSPMDTLKNGVDKTVLLQTSKYSMTVGTPNEISFDVLNEEVSPEIYEGKGSYIVGVLLEGDFKSVYQHRILPFEMERPLKEGKDNKLIVFSDGDLIKNQVDQNGVPLELGYDKWTNRLFGNKELLLNSVDYLLDDQGLLELRTKEVKLPMLDKVRVYQNYTKIQLLALFLPLVVVVFILVLFLLMKKGKFQKKTS</sequence>
<dbReference type="InterPro" id="IPR019863">
    <property type="entry name" value="Motility-assoc_ABC-rel_GldG"/>
</dbReference>
<dbReference type="SUPFAM" id="SSF52317">
    <property type="entry name" value="Class I glutamine amidotransferase-like"/>
    <property type="match status" value="1"/>
</dbReference>
<feature type="domain" description="DUF7088" evidence="3">
    <location>
        <begin position="37"/>
        <end position="144"/>
    </location>
</feature>
<dbReference type="EMBL" id="WMJY01000006">
    <property type="protein sequence ID" value="MTH29079.1"/>
    <property type="molecule type" value="Genomic_DNA"/>
</dbReference>
<comment type="caution">
    <text evidence="4">The sequence shown here is derived from an EMBL/GenBank/DDBJ whole genome shotgun (WGS) entry which is preliminary data.</text>
</comment>
<organism evidence="4 5">
    <name type="scientific">Myroides pelagicus</name>
    <dbReference type="NCBI Taxonomy" id="270914"/>
    <lineage>
        <taxon>Bacteria</taxon>
        <taxon>Pseudomonadati</taxon>
        <taxon>Bacteroidota</taxon>
        <taxon>Flavobacteriia</taxon>
        <taxon>Flavobacteriales</taxon>
        <taxon>Flavobacteriaceae</taxon>
        <taxon>Myroides</taxon>
    </lineage>
</organism>
<dbReference type="Pfam" id="PF09822">
    <property type="entry name" value="ABC_transp_aux"/>
    <property type="match status" value="1"/>
</dbReference>
<evidence type="ECO:0000313" key="4">
    <source>
        <dbReference type="EMBL" id="MTH29079.1"/>
    </source>
</evidence>
<feature type="transmembrane region" description="Helical" evidence="1">
    <location>
        <begin position="12"/>
        <end position="30"/>
    </location>
</feature>
<dbReference type="InterPro" id="IPR019196">
    <property type="entry name" value="ABC_transp_unknown"/>
</dbReference>
<evidence type="ECO:0000259" key="3">
    <source>
        <dbReference type="Pfam" id="PF23357"/>
    </source>
</evidence>
<evidence type="ECO:0000256" key="1">
    <source>
        <dbReference type="SAM" id="Phobius"/>
    </source>
</evidence>
<dbReference type="OrthoDB" id="9777219at2"/>
<dbReference type="AlphaFoldDB" id="A0A7K1GKM5"/>
<proteinExistence type="predicted"/>
<dbReference type="RefSeq" id="WP_155035059.1">
    <property type="nucleotide sequence ID" value="NZ_JAYMMG010000011.1"/>
</dbReference>
<reference evidence="4 5" key="1">
    <citation type="journal article" date="2006" name="Int. J. Syst. Evol. Microbiol.">
        <title>Myroides pelagicus sp. nov., isolated from seawater in Thailand.</title>
        <authorList>
            <person name="Yoon J."/>
            <person name="Maneerat S."/>
            <person name="Kawai F."/>
            <person name="Yokota A."/>
        </authorList>
    </citation>
    <scope>NUCLEOTIDE SEQUENCE [LARGE SCALE GENOMIC DNA]</scope>
    <source>
        <strain evidence="4 5">SM1T</strain>
    </source>
</reference>
<accession>A0A7K1GKM5</accession>
<feature type="domain" description="ABC-type uncharacterised transport system" evidence="2">
    <location>
        <begin position="190"/>
        <end position="496"/>
    </location>
</feature>